<evidence type="ECO:0000256" key="1">
    <source>
        <dbReference type="SAM" id="SignalP"/>
    </source>
</evidence>
<dbReference type="AlphaFoldDB" id="A0A8K0RWJ1"/>
<accession>A0A8K0RWJ1</accession>
<feature type="chain" id="PRO_5035426394" evidence="1">
    <location>
        <begin position="20"/>
        <end position="60"/>
    </location>
</feature>
<gene>
    <name evidence="2" type="ORF">BKA59DRAFT_511281</name>
</gene>
<sequence>MKIAALIAVFSAVSVTASCGDNCADGPQKRSIGFTSMPRAIIAGLTGEKREVEEVTVKSS</sequence>
<keyword evidence="1" id="KW-0732">Signal</keyword>
<evidence type="ECO:0000313" key="2">
    <source>
        <dbReference type="EMBL" id="KAH7245328.1"/>
    </source>
</evidence>
<keyword evidence="3" id="KW-1185">Reference proteome</keyword>
<protein>
    <submittedName>
        <fullName evidence="2">Uncharacterized protein</fullName>
    </submittedName>
</protein>
<evidence type="ECO:0000313" key="3">
    <source>
        <dbReference type="Proteomes" id="UP000813427"/>
    </source>
</evidence>
<reference evidence="2" key="1">
    <citation type="journal article" date="2021" name="Nat. Commun.">
        <title>Genetic determinants of endophytism in the Arabidopsis root mycobiome.</title>
        <authorList>
            <person name="Mesny F."/>
            <person name="Miyauchi S."/>
            <person name="Thiergart T."/>
            <person name="Pickel B."/>
            <person name="Atanasova L."/>
            <person name="Karlsson M."/>
            <person name="Huettel B."/>
            <person name="Barry K.W."/>
            <person name="Haridas S."/>
            <person name="Chen C."/>
            <person name="Bauer D."/>
            <person name="Andreopoulos W."/>
            <person name="Pangilinan J."/>
            <person name="LaButti K."/>
            <person name="Riley R."/>
            <person name="Lipzen A."/>
            <person name="Clum A."/>
            <person name="Drula E."/>
            <person name="Henrissat B."/>
            <person name="Kohler A."/>
            <person name="Grigoriev I.V."/>
            <person name="Martin F.M."/>
            <person name="Hacquard S."/>
        </authorList>
    </citation>
    <scope>NUCLEOTIDE SEQUENCE</scope>
    <source>
        <strain evidence="2">MPI-SDFR-AT-0068</strain>
    </source>
</reference>
<dbReference type="EMBL" id="JAGPXF010000004">
    <property type="protein sequence ID" value="KAH7245328.1"/>
    <property type="molecule type" value="Genomic_DNA"/>
</dbReference>
<dbReference type="PROSITE" id="PS51257">
    <property type="entry name" value="PROKAR_LIPOPROTEIN"/>
    <property type="match status" value="1"/>
</dbReference>
<name>A0A8K0RWJ1_9HYPO</name>
<feature type="signal peptide" evidence="1">
    <location>
        <begin position="1"/>
        <end position="19"/>
    </location>
</feature>
<dbReference type="OrthoDB" id="5018208at2759"/>
<dbReference type="Proteomes" id="UP000813427">
    <property type="component" value="Unassembled WGS sequence"/>
</dbReference>
<proteinExistence type="predicted"/>
<comment type="caution">
    <text evidence="2">The sequence shown here is derived from an EMBL/GenBank/DDBJ whole genome shotgun (WGS) entry which is preliminary data.</text>
</comment>
<organism evidence="2 3">
    <name type="scientific">Fusarium tricinctum</name>
    <dbReference type="NCBI Taxonomy" id="61284"/>
    <lineage>
        <taxon>Eukaryota</taxon>
        <taxon>Fungi</taxon>
        <taxon>Dikarya</taxon>
        <taxon>Ascomycota</taxon>
        <taxon>Pezizomycotina</taxon>
        <taxon>Sordariomycetes</taxon>
        <taxon>Hypocreomycetidae</taxon>
        <taxon>Hypocreales</taxon>
        <taxon>Nectriaceae</taxon>
        <taxon>Fusarium</taxon>
        <taxon>Fusarium tricinctum species complex</taxon>
    </lineage>
</organism>